<sequence>MSENQQETCPVCLVKIVGGDRVLFSSGPPGTKAKLWARVCQYAQRQGCINQDLDEVGKVKSEDYYNPEIS</sequence>
<comment type="caution">
    <text evidence="1">The sequence shown here is derived from an EMBL/GenBank/DDBJ whole genome shotgun (WGS) entry which is preliminary data.</text>
</comment>
<dbReference type="AlphaFoldDB" id="A0A3N6PI37"/>
<dbReference type="OrthoDB" id="532785at2"/>
<dbReference type="Proteomes" id="UP000269154">
    <property type="component" value="Unassembled WGS sequence"/>
</dbReference>
<accession>A0A3N6PI37</accession>
<evidence type="ECO:0000313" key="1">
    <source>
        <dbReference type="EMBL" id="RQH33782.1"/>
    </source>
</evidence>
<evidence type="ECO:0000313" key="2">
    <source>
        <dbReference type="Proteomes" id="UP000269154"/>
    </source>
</evidence>
<name>A0A3N6PI37_9CYAN</name>
<organism evidence="1 2">
    <name type="scientific">Okeania hirsuta</name>
    <dbReference type="NCBI Taxonomy" id="1458930"/>
    <lineage>
        <taxon>Bacteria</taxon>
        <taxon>Bacillati</taxon>
        <taxon>Cyanobacteriota</taxon>
        <taxon>Cyanophyceae</taxon>
        <taxon>Oscillatoriophycideae</taxon>
        <taxon>Oscillatoriales</taxon>
        <taxon>Microcoleaceae</taxon>
        <taxon>Okeania</taxon>
    </lineage>
</organism>
<dbReference type="RefSeq" id="WP_124142840.1">
    <property type="nucleotide sequence ID" value="NZ_CAWOKI010000101.1"/>
</dbReference>
<keyword evidence="2" id="KW-1185">Reference proteome</keyword>
<proteinExistence type="predicted"/>
<protein>
    <submittedName>
        <fullName evidence="1">Uncharacterized protein</fullName>
    </submittedName>
</protein>
<dbReference type="EMBL" id="RCBY01000139">
    <property type="protein sequence ID" value="RQH33782.1"/>
    <property type="molecule type" value="Genomic_DNA"/>
</dbReference>
<reference evidence="1 2" key="1">
    <citation type="journal article" date="2018" name="ACS Chem. Biol.">
        <title>Ketoreductase domain dysfunction expands chemodiversity: malyngamide biosynthesis in the cyanobacterium Okeania hirsuta.</title>
        <authorList>
            <person name="Moss N.A."/>
            <person name="Leao T."/>
            <person name="Rankin M."/>
            <person name="McCullough T.M."/>
            <person name="Qu P."/>
            <person name="Korobeynikov A."/>
            <person name="Smith J.L."/>
            <person name="Gerwick L."/>
            <person name="Gerwick W.H."/>
        </authorList>
    </citation>
    <scope>NUCLEOTIDE SEQUENCE [LARGE SCALE GENOMIC DNA]</scope>
    <source>
        <strain evidence="1 2">PAB10Feb10-1</strain>
    </source>
</reference>
<gene>
    <name evidence="1" type="ORF">D5R40_21165</name>
</gene>